<dbReference type="NCBIfam" id="NF009504">
    <property type="entry name" value="PRK12863.1-4"/>
    <property type="match status" value="1"/>
</dbReference>
<proteinExistence type="inferred from homology"/>
<dbReference type="InterPro" id="IPR011008">
    <property type="entry name" value="Dimeric_a/b-barrel"/>
</dbReference>
<gene>
    <name evidence="3" type="ordered locus">NMC1827</name>
</gene>
<dbReference type="Gene3D" id="3.30.70.1060">
    <property type="entry name" value="Dimeric alpha+beta barrel"/>
    <property type="match status" value="1"/>
</dbReference>
<dbReference type="Proteomes" id="UP000002286">
    <property type="component" value="Chromosome"/>
</dbReference>
<evidence type="ECO:0000259" key="2">
    <source>
        <dbReference type="Pfam" id="PF03795"/>
    </source>
</evidence>
<dbReference type="InterPro" id="IPR005545">
    <property type="entry name" value="YCII"/>
</dbReference>
<dbReference type="AlphaFoldDB" id="A1KVU1"/>
<dbReference type="NCBIfam" id="NF008473">
    <property type="entry name" value="PRK11370.1"/>
    <property type="match status" value="1"/>
</dbReference>
<dbReference type="SUPFAM" id="SSF54909">
    <property type="entry name" value="Dimeric alpha+beta barrel"/>
    <property type="match status" value="1"/>
</dbReference>
<organism evidence="3 4">
    <name type="scientific">Neisseria meningitidis serogroup C / serotype 2a (strain ATCC 700532 / DSM 15464 / FAM18)</name>
    <dbReference type="NCBI Taxonomy" id="272831"/>
    <lineage>
        <taxon>Bacteria</taxon>
        <taxon>Pseudomonadati</taxon>
        <taxon>Pseudomonadota</taxon>
        <taxon>Betaproteobacteria</taxon>
        <taxon>Neisseriales</taxon>
        <taxon>Neisseriaceae</taxon>
        <taxon>Neisseria</taxon>
    </lineage>
</organism>
<feature type="domain" description="YCII-related" evidence="2">
    <location>
        <begin position="6"/>
        <end position="94"/>
    </location>
</feature>
<dbReference type="InterPro" id="IPR051807">
    <property type="entry name" value="Sec-metab_biosynth-assoc"/>
</dbReference>
<dbReference type="EMBL" id="AM421808">
    <property type="protein sequence ID" value="CAM10996.1"/>
    <property type="molecule type" value="Genomic_DNA"/>
</dbReference>
<dbReference type="Pfam" id="PF03795">
    <property type="entry name" value="YCII"/>
    <property type="match status" value="1"/>
</dbReference>
<accession>A1KVU1</accession>
<reference evidence="3 4" key="1">
    <citation type="journal article" date="2007" name="PLoS Genet.">
        <title>Meningococcal genetic variation mechanisms viewed through comparative analysis of serogroup C strain FAM18.</title>
        <authorList>
            <person name="Bentley S.D."/>
            <person name="Vernikos G.S."/>
            <person name="Snyder L.A.S."/>
            <person name="Churcher C."/>
            <person name="Arrowsmith C."/>
            <person name="Chillingworth T."/>
            <person name="Cronin A."/>
            <person name="Davis P.H."/>
            <person name="Holroyd N.E."/>
            <person name="Jagels K."/>
            <person name="Maddison M."/>
            <person name="Moule S."/>
            <person name="Rabbinowitsch E."/>
            <person name="Sharp S."/>
            <person name="Unwin L."/>
            <person name="Whitehead S."/>
            <person name="Quail M.A."/>
            <person name="Achtman M."/>
            <person name="Barrell B."/>
            <person name="Saunders N.J."/>
            <person name="Parkhill J."/>
        </authorList>
    </citation>
    <scope>NUCLEOTIDE SEQUENCE [LARGE SCALE GENOMIC DNA]</scope>
    <source>
        <strain evidence="4">ATCC 700532 / DSM 15464 / FAM18</strain>
    </source>
</reference>
<dbReference type="PANTHER" id="PTHR33606">
    <property type="entry name" value="PROTEIN YCII"/>
    <property type="match status" value="1"/>
</dbReference>
<dbReference type="PANTHER" id="PTHR33606:SF3">
    <property type="entry name" value="PROTEIN YCII"/>
    <property type="match status" value="1"/>
</dbReference>
<name>A1KVU1_NEIMF</name>
<dbReference type="HOGENOM" id="CLU_110355_3_0_4"/>
<evidence type="ECO:0000256" key="1">
    <source>
        <dbReference type="ARBA" id="ARBA00007689"/>
    </source>
</evidence>
<dbReference type="KEGG" id="nmc:NMC1827"/>
<sequence>MTVEYFMLLATDGENVYEARMAARPEHLKRLETLKSEGRLLTAGPNPLPEDSNRVSGSLIVAQFESLDAAEAWAEDDPYVHAGVYSEVLIKPFKAVFK</sequence>
<protein>
    <recommendedName>
        <fullName evidence="2">YCII-related domain-containing protein</fullName>
    </recommendedName>
</protein>
<evidence type="ECO:0000313" key="4">
    <source>
        <dbReference type="Proteomes" id="UP000002286"/>
    </source>
</evidence>
<evidence type="ECO:0000313" key="3">
    <source>
        <dbReference type="EMBL" id="CAM10996.1"/>
    </source>
</evidence>
<comment type="similarity">
    <text evidence="1">Belongs to the YciI family.</text>
</comment>